<dbReference type="Proteomes" id="UP000076727">
    <property type="component" value="Unassembled WGS sequence"/>
</dbReference>
<gene>
    <name evidence="2" type="ORF">DAEQUDRAFT_770064</name>
</gene>
<accession>A0A165L6S6</accession>
<evidence type="ECO:0000313" key="3">
    <source>
        <dbReference type="Proteomes" id="UP000076727"/>
    </source>
</evidence>
<reference evidence="2 3" key="1">
    <citation type="journal article" date="2016" name="Mol. Biol. Evol.">
        <title>Comparative Genomics of Early-Diverging Mushroom-Forming Fungi Provides Insights into the Origins of Lignocellulose Decay Capabilities.</title>
        <authorList>
            <person name="Nagy L.G."/>
            <person name="Riley R."/>
            <person name="Tritt A."/>
            <person name="Adam C."/>
            <person name="Daum C."/>
            <person name="Floudas D."/>
            <person name="Sun H."/>
            <person name="Yadav J.S."/>
            <person name="Pangilinan J."/>
            <person name="Larsson K.H."/>
            <person name="Matsuura K."/>
            <person name="Barry K."/>
            <person name="Labutti K."/>
            <person name="Kuo R."/>
            <person name="Ohm R.A."/>
            <person name="Bhattacharya S.S."/>
            <person name="Shirouzu T."/>
            <person name="Yoshinaga Y."/>
            <person name="Martin F.M."/>
            <person name="Grigoriev I.V."/>
            <person name="Hibbett D.S."/>
        </authorList>
    </citation>
    <scope>NUCLEOTIDE SEQUENCE [LARGE SCALE GENOMIC DNA]</scope>
    <source>
        <strain evidence="2 3">L-15889</strain>
    </source>
</reference>
<proteinExistence type="predicted"/>
<sequence>MPSGDDAPPLVQGSSSSLTTPTSAPPPGVLFSLTSEVLAQLLGTIMAKLQRAPATEVAAGMSPAVPSQVTAESFPAFSMASGSQPTPGMSLLDQFPSVKAGVLLDIACHNFEPSDLYKLDSKYRDKAE</sequence>
<dbReference type="OrthoDB" id="2744000at2759"/>
<dbReference type="AlphaFoldDB" id="A0A165L6S6"/>
<feature type="region of interest" description="Disordered" evidence="1">
    <location>
        <begin position="1"/>
        <end position="26"/>
    </location>
</feature>
<organism evidence="2 3">
    <name type="scientific">Daedalea quercina L-15889</name>
    <dbReference type="NCBI Taxonomy" id="1314783"/>
    <lineage>
        <taxon>Eukaryota</taxon>
        <taxon>Fungi</taxon>
        <taxon>Dikarya</taxon>
        <taxon>Basidiomycota</taxon>
        <taxon>Agaricomycotina</taxon>
        <taxon>Agaricomycetes</taxon>
        <taxon>Polyporales</taxon>
        <taxon>Fomitopsis</taxon>
    </lineage>
</organism>
<protein>
    <submittedName>
        <fullName evidence="2">Uncharacterized protein</fullName>
    </submittedName>
</protein>
<evidence type="ECO:0000256" key="1">
    <source>
        <dbReference type="SAM" id="MobiDB-lite"/>
    </source>
</evidence>
<keyword evidence="3" id="KW-1185">Reference proteome</keyword>
<dbReference type="EMBL" id="KV429145">
    <property type="protein sequence ID" value="KZT64017.1"/>
    <property type="molecule type" value="Genomic_DNA"/>
</dbReference>
<name>A0A165L6S6_9APHY</name>
<evidence type="ECO:0000313" key="2">
    <source>
        <dbReference type="EMBL" id="KZT64017.1"/>
    </source>
</evidence>
<dbReference type="STRING" id="1314783.A0A165L6S6"/>